<evidence type="ECO:0000256" key="1">
    <source>
        <dbReference type="ARBA" id="ARBA00006654"/>
    </source>
</evidence>
<dbReference type="InterPro" id="IPR036907">
    <property type="entry name" value="5'-Nucleotdase_C_sf"/>
</dbReference>
<evidence type="ECO:0000256" key="2">
    <source>
        <dbReference type="ARBA" id="ARBA00022729"/>
    </source>
</evidence>
<dbReference type="GO" id="GO:0009166">
    <property type="term" value="P:nucleotide catabolic process"/>
    <property type="evidence" value="ECO:0007669"/>
    <property type="project" value="InterPro"/>
</dbReference>
<evidence type="ECO:0000256" key="4">
    <source>
        <dbReference type="SAM" id="MobiDB-lite"/>
    </source>
</evidence>
<dbReference type="Proteomes" id="UP000813444">
    <property type="component" value="Unassembled WGS sequence"/>
</dbReference>
<dbReference type="GO" id="GO:0000166">
    <property type="term" value="F:nucleotide binding"/>
    <property type="evidence" value="ECO:0007669"/>
    <property type="project" value="UniProtKB-KW"/>
</dbReference>
<dbReference type="EMBL" id="JAGPNK010000003">
    <property type="protein sequence ID" value="KAH7324932.1"/>
    <property type="molecule type" value="Genomic_DNA"/>
</dbReference>
<evidence type="ECO:0000259" key="6">
    <source>
        <dbReference type="Pfam" id="PF02872"/>
    </source>
</evidence>
<feature type="region of interest" description="Disordered" evidence="4">
    <location>
        <begin position="1"/>
        <end position="22"/>
    </location>
</feature>
<dbReference type="CDD" id="cd07406">
    <property type="entry name" value="MPP_CG11883_N"/>
    <property type="match status" value="1"/>
</dbReference>
<comment type="similarity">
    <text evidence="1 3">Belongs to the 5'-nucleotidase family.</text>
</comment>
<organism evidence="7 8">
    <name type="scientific">Stachybotrys elegans</name>
    <dbReference type="NCBI Taxonomy" id="80388"/>
    <lineage>
        <taxon>Eukaryota</taxon>
        <taxon>Fungi</taxon>
        <taxon>Dikarya</taxon>
        <taxon>Ascomycota</taxon>
        <taxon>Pezizomycotina</taxon>
        <taxon>Sordariomycetes</taxon>
        <taxon>Hypocreomycetidae</taxon>
        <taxon>Hypocreales</taxon>
        <taxon>Stachybotryaceae</taxon>
        <taxon>Stachybotrys</taxon>
    </lineage>
</organism>
<dbReference type="SUPFAM" id="SSF56300">
    <property type="entry name" value="Metallo-dependent phosphatases"/>
    <property type="match status" value="1"/>
</dbReference>
<reference evidence="7" key="1">
    <citation type="journal article" date="2021" name="Nat. Commun.">
        <title>Genetic determinants of endophytism in the Arabidopsis root mycobiome.</title>
        <authorList>
            <person name="Mesny F."/>
            <person name="Miyauchi S."/>
            <person name="Thiergart T."/>
            <person name="Pickel B."/>
            <person name="Atanasova L."/>
            <person name="Karlsson M."/>
            <person name="Huettel B."/>
            <person name="Barry K.W."/>
            <person name="Haridas S."/>
            <person name="Chen C."/>
            <person name="Bauer D."/>
            <person name="Andreopoulos W."/>
            <person name="Pangilinan J."/>
            <person name="LaButti K."/>
            <person name="Riley R."/>
            <person name="Lipzen A."/>
            <person name="Clum A."/>
            <person name="Drula E."/>
            <person name="Henrissat B."/>
            <person name="Kohler A."/>
            <person name="Grigoriev I.V."/>
            <person name="Martin F.M."/>
            <person name="Hacquard S."/>
        </authorList>
    </citation>
    <scope>NUCLEOTIDE SEQUENCE</scope>
    <source>
        <strain evidence="7">MPI-CAGE-CH-0235</strain>
    </source>
</reference>
<comment type="caution">
    <text evidence="7">The sequence shown here is derived from an EMBL/GenBank/DDBJ whole genome shotgun (WGS) entry which is preliminary data.</text>
</comment>
<keyword evidence="8" id="KW-1185">Reference proteome</keyword>
<evidence type="ECO:0000256" key="3">
    <source>
        <dbReference type="RuleBase" id="RU362119"/>
    </source>
</evidence>
<evidence type="ECO:0000313" key="8">
    <source>
        <dbReference type="Proteomes" id="UP000813444"/>
    </source>
</evidence>
<dbReference type="InterPro" id="IPR004843">
    <property type="entry name" value="Calcineurin-like_PHP"/>
</dbReference>
<name>A0A8K0WU85_9HYPO</name>
<dbReference type="GO" id="GO:0016787">
    <property type="term" value="F:hydrolase activity"/>
    <property type="evidence" value="ECO:0007669"/>
    <property type="project" value="UniProtKB-KW"/>
</dbReference>
<proteinExistence type="inferred from homology"/>
<keyword evidence="3" id="KW-0547">Nucleotide-binding</keyword>
<dbReference type="Pfam" id="PF00149">
    <property type="entry name" value="Metallophos"/>
    <property type="match status" value="1"/>
</dbReference>
<sequence>MVRAEVPSSAPQATYSSGRAGEGQPDIRMLHYNDVYHVDQSSAEPVGGFPRFMSLINEYRDGEQYAGQPELLTYFSGDAFNPSLESSVTKGKHMVPILNTIGTDCACVGNHDFDFGVKQFQYLTGKCEFPWLLANVLDPALGEDVPLGNAKRTHMMTTSTGIKVGLIGLGEREWLETINVLPPNLIYKSATATAKELVPKLREAGAEIVVCVSHQREPNDNKLAEQTGGIIDIILGGHDHHYSHSFINGTHVLRSGTDFKQLSYIEARRKTDDASKWDIDIWRRDITSEVPEHEPSVELVKKLTSKLQQSLSKPVGWTAMPLDARFSTVRMKESNIGNLVCDIMRNYHNADCSIMAAGTIRGDQIYAPGAIRIKDITTCFPFEDPVILIRVTGQAIWGAIENGVSLYPAQEGRFPQVSNIEYEFDPSQPPGQRVTKLKIGKQPCDLERKYLLATRGYMGRAKDGFTSLLVQSEGGDAEELVDEESGMLISTMIRQYFMGRRTIGQWSHLSSHWVNVAETTDTGSPTATTHDGGDGFVPKPLARADSHRWEDFLKRRMGLDRKPLDDDDSSDESAEEDADAQLDFETLLMRKFWSRWALKAKVKGSVCDSLKEGEYSVDWTRVVAPELEGRIKMVV</sequence>
<dbReference type="PANTHER" id="PTHR11575">
    <property type="entry name" value="5'-NUCLEOTIDASE-RELATED"/>
    <property type="match status" value="1"/>
</dbReference>
<evidence type="ECO:0000313" key="7">
    <source>
        <dbReference type="EMBL" id="KAH7324932.1"/>
    </source>
</evidence>
<dbReference type="InterPro" id="IPR041821">
    <property type="entry name" value="CG11883_N"/>
</dbReference>
<dbReference type="PANTHER" id="PTHR11575:SF48">
    <property type="entry name" value="5'-NUCLEOTIDASE"/>
    <property type="match status" value="1"/>
</dbReference>
<evidence type="ECO:0000259" key="5">
    <source>
        <dbReference type="Pfam" id="PF00149"/>
    </source>
</evidence>
<dbReference type="AlphaFoldDB" id="A0A8K0WU85"/>
<accession>A0A8K0WU85</accession>
<gene>
    <name evidence="7" type="ORF">B0I35DRAFT_349657</name>
</gene>
<dbReference type="OrthoDB" id="10252235at2759"/>
<dbReference type="PRINTS" id="PR01607">
    <property type="entry name" value="APYRASEFAMLY"/>
</dbReference>
<dbReference type="Pfam" id="PF02872">
    <property type="entry name" value="5_nucleotid_C"/>
    <property type="match status" value="1"/>
</dbReference>
<dbReference type="Gene3D" id="3.90.780.10">
    <property type="entry name" value="5'-Nucleotidase, C-terminal domain"/>
    <property type="match status" value="1"/>
</dbReference>
<protein>
    <submittedName>
        <fullName evidence="7">5'-nucleotidase</fullName>
    </submittedName>
</protein>
<dbReference type="SUPFAM" id="SSF55816">
    <property type="entry name" value="5'-nucleotidase (syn. UDP-sugar hydrolase), C-terminal domain"/>
    <property type="match status" value="1"/>
</dbReference>
<dbReference type="InterPro" id="IPR008334">
    <property type="entry name" value="5'-Nucleotdase_C"/>
</dbReference>
<dbReference type="Gene3D" id="3.60.21.10">
    <property type="match status" value="1"/>
</dbReference>
<keyword evidence="2" id="KW-0732">Signal</keyword>
<dbReference type="InterPro" id="IPR006179">
    <property type="entry name" value="5_nucleotidase/apyrase"/>
</dbReference>
<dbReference type="InterPro" id="IPR029052">
    <property type="entry name" value="Metallo-depent_PP-like"/>
</dbReference>
<feature type="domain" description="Calcineurin-like phosphoesterase" evidence="5">
    <location>
        <begin position="28"/>
        <end position="242"/>
    </location>
</feature>
<keyword evidence="3" id="KW-0378">Hydrolase</keyword>
<feature type="domain" description="5'-Nucleotidase C-terminal" evidence="6">
    <location>
        <begin position="325"/>
        <end position="467"/>
    </location>
</feature>